<feature type="region of interest" description="Disordered" evidence="1">
    <location>
        <begin position="1"/>
        <end position="38"/>
    </location>
</feature>
<reference evidence="2" key="1">
    <citation type="submission" date="2020-02" db="EMBL/GenBank/DDBJ databases">
        <authorList>
            <person name="Meier V. D."/>
        </authorList>
    </citation>
    <scope>NUCLEOTIDE SEQUENCE</scope>
    <source>
        <strain evidence="2">AVDCRST_MAG77</strain>
    </source>
</reference>
<gene>
    <name evidence="2" type="ORF">AVDCRST_MAG77-1794</name>
</gene>
<name>A0A6J4I8E2_9CHLR</name>
<feature type="non-terminal residue" evidence="2">
    <location>
        <position position="38"/>
    </location>
</feature>
<sequence length="38" mass="4324">WWCGRETARPAPPEKRRRSTNVVDCLLSPKTPAESQEA</sequence>
<protein>
    <submittedName>
        <fullName evidence="2">Uncharacterized protein</fullName>
    </submittedName>
</protein>
<accession>A0A6J4I8E2</accession>
<feature type="compositionally biased region" description="Basic and acidic residues" evidence="1">
    <location>
        <begin position="1"/>
        <end position="14"/>
    </location>
</feature>
<organism evidence="2">
    <name type="scientific">uncultured Chloroflexota bacterium</name>
    <dbReference type="NCBI Taxonomy" id="166587"/>
    <lineage>
        <taxon>Bacteria</taxon>
        <taxon>Bacillati</taxon>
        <taxon>Chloroflexota</taxon>
        <taxon>environmental samples</taxon>
    </lineage>
</organism>
<dbReference type="AlphaFoldDB" id="A0A6J4I8E2"/>
<evidence type="ECO:0000313" key="2">
    <source>
        <dbReference type="EMBL" id="CAA9243202.1"/>
    </source>
</evidence>
<proteinExistence type="predicted"/>
<feature type="non-terminal residue" evidence="2">
    <location>
        <position position="1"/>
    </location>
</feature>
<evidence type="ECO:0000256" key="1">
    <source>
        <dbReference type="SAM" id="MobiDB-lite"/>
    </source>
</evidence>
<dbReference type="EMBL" id="CADCTC010000105">
    <property type="protein sequence ID" value="CAA9243202.1"/>
    <property type="molecule type" value="Genomic_DNA"/>
</dbReference>